<dbReference type="Gene3D" id="3.40.190.10">
    <property type="entry name" value="Periplasmic binding protein-like II"/>
    <property type="match status" value="2"/>
</dbReference>
<dbReference type="SUPFAM" id="SSF55021">
    <property type="entry name" value="ACT-like"/>
    <property type="match status" value="1"/>
</dbReference>
<dbReference type="CDD" id="cd04905">
    <property type="entry name" value="ACT_CM-PDT"/>
    <property type="match status" value="1"/>
</dbReference>
<keyword evidence="5 10" id="KW-0057">Aromatic amino acid biosynthesis</keyword>
<evidence type="ECO:0000256" key="9">
    <source>
        <dbReference type="PIRSR" id="PIRSR001500-2"/>
    </source>
</evidence>
<evidence type="ECO:0000256" key="8">
    <source>
        <dbReference type="ARBA" id="ARBA00047848"/>
    </source>
</evidence>
<name>A0AA43GZV0_9CYAN</name>
<dbReference type="CDD" id="cd13630">
    <property type="entry name" value="PBP2_PDT_1"/>
    <property type="match status" value="1"/>
</dbReference>
<dbReference type="Pfam" id="PF01842">
    <property type="entry name" value="ACT"/>
    <property type="match status" value="1"/>
</dbReference>
<dbReference type="GeneID" id="83685563"/>
<keyword evidence="4 10" id="KW-0028">Amino-acid biosynthesis</keyword>
<proteinExistence type="predicted"/>
<evidence type="ECO:0000256" key="2">
    <source>
        <dbReference type="ARBA" id="ARBA00013147"/>
    </source>
</evidence>
<evidence type="ECO:0000256" key="6">
    <source>
        <dbReference type="ARBA" id="ARBA00023222"/>
    </source>
</evidence>
<dbReference type="PROSITE" id="PS51671">
    <property type="entry name" value="ACT"/>
    <property type="match status" value="1"/>
</dbReference>
<feature type="domain" description="ACT" evidence="12">
    <location>
        <begin position="204"/>
        <end position="281"/>
    </location>
</feature>
<evidence type="ECO:0000256" key="3">
    <source>
        <dbReference type="ARBA" id="ARBA00021872"/>
    </source>
</evidence>
<feature type="domain" description="Prephenate dehydratase" evidence="11">
    <location>
        <begin position="4"/>
        <end position="187"/>
    </location>
</feature>
<dbReference type="SUPFAM" id="SSF53850">
    <property type="entry name" value="Periplasmic binding protein-like II"/>
    <property type="match status" value="1"/>
</dbReference>
<dbReference type="EC" id="4.2.1.51" evidence="2 10"/>
<dbReference type="Pfam" id="PF00800">
    <property type="entry name" value="PDT"/>
    <property type="match status" value="1"/>
</dbReference>
<dbReference type="Proteomes" id="UP001159370">
    <property type="component" value="Unassembled WGS sequence"/>
</dbReference>
<dbReference type="NCBIfam" id="NF008865">
    <property type="entry name" value="PRK11898.1"/>
    <property type="match status" value="1"/>
</dbReference>
<evidence type="ECO:0000259" key="12">
    <source>
        <dbReference type="PROSITE" id="PS51671"/>
    </source>
</evidence>
<protein>
    <recommendedName>
        <fullName evidence="3 10">Prephenate dehydratase</fullName>
        <shortName evidence="10">PDT</shortName>
        <ecNumber evidence="2 10">4.2.1.51</ecNumber>
    </recommendedName>
</protein>
<dbReference type="RefSeq" id="WP_280651740.1">
    <property type="nucleotide sequence ID" value="NZ_JANQDL010000082.1"/>
</dbReference>
<evidence type="ECO:0000313" key="13">
    <source>
        <dbReference type="EMBL" id="MDH6064463.1"/>
    </source>
</evidence>
<dbReference type="GO" id="GO:0009094">
    <property type="term" value="P:L-phenylalanine biosynthetic process"/>
    <property type="evidence" value="ECO:0007669"/>
    <property type="project" value="UniProtKB-KW"/>
</dbReference>
<sequence length="289" mass="31477">MSISIAHLGPPGTYAEQATVFYANWLAQNTENQVLLCPYPSIAQSLQAVAKGQTRLAVVPVENSIEGSVTMTMDALWQLDSLQIQVALVMPIAHALISCADSLHSIQTVYSHPQALAQCQGWLGQFLPAVRLIPSNSTTEVLQGLDQDLTAAAIASCRAAQLYNLPILASKINDYPENCTRFWVVSQSQDDLINTSASATHSSIAFSVPANLPGALLKPLQIFAQQGINLSRIESRPTKRSLGEYLFFVDLEADVQEPQMRNALAQLTQHIEILKIFGSYNILSMSVEP</sequence>
<gene>
    <name evidence="10 13" type="primary">pheA</name>
    <name evidence="13" type="ORF">NWP23_11930</name>
</gene>
<dbReference type="PROSITE" id="PS51171">
    <property type="entry name" value="PREPHENATE_DEHYDR_3"/>
    <property type="match status" value="1"/>
</dbReference>
<dbReference type="InterPro" id="IPR018528">
    <property type="entry name" value="Preph_deHydtase_CS"/>
</dbReference>
<dbReference type="PANTHER" id="PTHR21022">
    <property type="entry name" value="PREPHENATE DEHYDRATASE P PROTEIN"/>
    <property type="match status" value="1"/>
</dbReference>
<dbReference type="GO" id="GO:0004664">
    <property type="term" value="F:prephenate dehydratase activity"/>
    <property type="evidence" value="ECO:0007669"/>
    <property type="project" value="UniProtKB-UniRule"/>
</dbReference>
<dbReference type="PANTHER" id="PTHR21022:SF19">
    <property type="entry name" value="PREPHENATE DEHYDRATASE-RELATED"/>
    <property type="match status" value="1"/>
</dbReference>
<dbReference type="PROSITE" id="PS00858">
    <property type="entry name" value="PREPHENATE_DEHYDR_2"/>
    <property type="match status" value="1"/>
</dbReference>
<dbReference type="GO" id="GO:0005737">
    <property type="term" value="C:cytoplasm"/>
    <property type="evidence" value="ECO:0007669"/>
    <property type="project" value="TreeGrafter"/>
</dbReference>
<evidence type="ECO:0000313" key="14">
    <source>
        <dbReference type="Proteomes" id="UP001159370"/>
    </source>
</evidence>
<dbReference type="PROSITE" id="PS00857">
    <property type="entry name" value="PREPHENATE_DEHYDR_1"/>
    <property type="match status" value="1"/>
</dbReference>
<comment type="caution">
    <text evidence="13">The sequence shown here is derived from an EMBL/GenBank/DDBJ whole genome shotgun (WGS) entry which is preliminary data.</text>
</comment>
<keyword evidence="7 10" id="KW-0456">Lyase</keyword>
<reference evidence="13 14" key="1">
    <citation type="journal article" date="2023" name="J. Phycol.">
        <title>Chrysosporum ovalisporum is synonymous with the true-branching cyanobacterium Umezakia natans (Nostocales/Aphanizomenonaceae).</title>
        <authorList>
            <person name="McGregor G.B."/>
            <person name="Sendall B.C."/>
            <person name="Niiyama Y."/>
            <person name="Tuji A."/>
            <person name="Willis A."/>
        </authorList>
    </citation>
    <scope>NUCLEOTIDE SEQUENCE [LARGE SCALE GENOMIC DNA]</scope>
    <source>
        <strain evidence="13 14">FSS-62</strain>
    </source>
</reference>
<evidence type="ECO:0000259" key="11">
    <source>
        <dbReference type="PROSITE" id="PS51171"/>
    </source>
</evidence>
<dbReference type="EMBL" id="JANQDL010000082">
    <property type="protein sequence ID" value="MDH6064463.1"/>
    <property type="molecule type" value="Genomic_DNA"/>
</dbReference>
<dbReference type="AlphaFoldDB" id="A0AA43GZV0"/>
<organism evidence="13 14">
    <name type="scientific">Umezakia ovalisporum FSS-62</name>
    <dbReference type="NCBI Taxonomy" id="2971776"/>
    <lineage>
        <taxon>Bacteria</taxon>
        <taxon>Bacillati</taxon>
        <taxon>Cyanobacteriota</taxon>
        <taxon>Cyanophyceae</taxon>
        <taxon>Nostocales</taxon>
        <taxon>Nodulariaceae</taxon>
        <taxon>Umezakia</taxon>
    </lineage>
</organism>
<dbReference type="InterPro" id="IPR001086">
    <property type="entry name" value="Preph_deHydtase"/>
</dbReference>
<evidence type="ECO:0000256" key="4">
    <source>
        <dbReference type="ARBA" id="ARBA00022605"/>
    </source>
</evidence>
<dbReference type="PIRSF" id="PIRSF001500">
    <property type="entry name" value="Chor_mut_pdt_Ppr"/>
    <property type="match status" value="1"/>
</dbReference>
<evidence type="ECO:0000256" key="7">
    <source>
        <dbReference type="ARBA" id="ARBA00023239"/>
    </source>
</evidence>
<dbReference type="InterPro" id="IPR045865">
    <property type="entry name" value="ACT-like_dom_sf"/>
</dbReference>
<keyword evidence="6 10" id="KW-0584">Phenylalanine biosynthesis</keyword>
<comment type="pathway">
    <text evidence="1 10">Amino-acid biosynthesis; L-phenylalanine biosynthesis; phenylpyruvate from prephenate: step 1/1.</text>
</comment>
<feature type="site" description="Essential for prephenate dehydratase activity" evidence="9">
    <location>
        <position position="180"/>
    </location>
</feature>
<dbReference type="InterPro" id="IPR002912">
    <property type="entry name" value="ACT_dom"/>
</dbReference>
<evidence type="ECO:0000256" key="5">
    <source>
        <dbReference type="ARBA" id="ARBA00023141"/>
    </source>
</evidence>
<evidence type="ECO:0000256" key="10">
    <source>
        <dbReference type="RuleBase" id="RU361254"/>
    </source>
</evidence>
<dbReference type="InterPro" id="IPR008242">
    <property type="entry name" value="Chor_mutase/pphenate_deHydtase"/>
</dbReference>
<accession>A0AA43GZV0</accession>
<evidence type="ECO:0000256" key="1">
    <source>
        <dbReference type="ARBA" id="ARBA00004741"/>
    </source>
</evidence>
<comment type="catalytic activity">
    <reaction evidence="8 10">
        <text>prephenate + H(+) = 3-phenylpyruvate + CO2 + H2O</text>
        <dbReference type="Rhea" id="RHEA:21648"/>
        <dbReference type="ChEBI" id="CHEBI:15377"/>
        <dbReference type="ChEBI" id="CHEBI:15378"/>
        <dbReference type="ChEBI" id="CHEBI:16526"/>
        <dbReference type="ChEBI" id="CHEBI:18005"/>
        <dbReference type="ChEBI" id="CHEBI:29934"/>
        <dbReference type="EC" id="4.2.1.51"/>
    </reaction>
</comment>
<dbReference type="Gene3D" id="3.30.70.260">
    <property type="match status" value="1"/>
</dbReference>